<sequence precursor="true">MEAIKKFKVLWEIIPKKDKIYYIAYTIISIIHSLLFVLLPFLYRDIINAVTTRVYPEEKVFFYIALTILGYASIRLWSLMNVYIKEKMTKNLLDKLFSSILKMDLKFFIRKDAGYWASIFSNDVRFASQLYSDFLYTLPAEFIVFIAILAILFVYCKPLLIIVTVILFAVTLISLLREKYVIPHYDRAQENLRITSDHINAYLKGIEDLIHYRGESFLKKKFLEDFSSYIDNIKNYLLRDFLNGYSINLFNEFGKLAAIGMSLLFFVRGDFSFGTAVMLITFSTMSYDKANYIVENLKWLQNFPPHIEKIQEAIELPEVEMEDKGTGNFEELILNNVSFSYDGKLVLKNFSMQVKKGEIVALIGRSGIGKSTVLKIITGFLKPQKGEVIFLQGKPKIGMLFQGGRLFNRTLRENLLIAKPNASEEELVEALKKAGLLEWFEKLPKGFDTQIGQTGKLISGGERSRLSLARTILFDPEILLLDEPLVGVDQDRKEEILDTLKELLKGKTCILVTHDKSLLRIADRTIYIMEEEDAV</sequence>
<dbReference type="InterPro" id="IPR036640">
    <property type="entry name" value="ABC1_TM_sf"/>
</dbReference>
<dbReference type="InterPro" id="IPR039421">
    <property type="entry name" value="Type_1_exporter"/>
</dbReference>
<dbReference type="eggNOG" id="COG1132">
    <property type="taxonomic scope" value="Bacteria"/>
</dbReference>
<dbReference type="InterPro" id="IPR003593">
    <property type="entry name" value="AAA+_ATPase"/>
</dbReference>
<accession>B0K8Z3</accession>
<evidence type="ECO:0000256" key="7">
    <source>
        <dbReference type="SAM" id="Phobius"/>
    </source>
</evidence>
<evidence type="ECO:0000256" key="5">
    <source>
        <dbReference type="ARBA" id="ARBA00022989"/>
    </source>
</evidence>
<dbReference type="GO" id="GO:0016887">
    <property type="term" value="F:ATP hydrolysis activity"/>
    <property type="evidence" value="ECO:0007669"/>
    <property type="project" value="InterPro"/>
</dbReference>
<dbReference type="GO" id="GO:0015421">
    <property type="term" value="F:ABC-type oligopeptide transporter activity"/>
    <property type="evidence" value="ECO:0007669"/>
    <property type="project" value="TreeGrafter"/>
</dbReference>
<dbReference type="GO" id="GO:0005524">
    <property type="term" value="F:ATP binding"/>
    <property type="evidence" value="ECO:0007669"/>
    <property type="project" value="UniProtKB-KW"/>
</dbReference>
<evidence type="ECO:0000256" key="1">
    <source>
        <dbReference type="ARBA" id="ARBA00004651"/>
    </source>
</evidence>
<dbReference type="SUPFAM" id="SSF52540">
    <property type="entry name" value="P-loop containing nucleoside triphosphate hydrolases"/>
    <property type="match status" value="1"/>
</dbReference>
<evidence type="ECO:0000256" key="2">
    <source>
        <dbReference type="ARBA" id="ARBA00022692"/>
    </source>
</evidence>
<keyword evidence="5 7" id="KW-1133">Transmembrane helix</keyword>
<evidence type="ECO:0000256" key="6">
    <source>
        <dbReference type="ARBA" id="ARBA00023136"/>
    </source>
</evidence>
<dbReference type="Pfam" id="PF00005">
    <property type="entry name" value="ABC_tran"/>
    <property type="match status" value="1"/>
</dbReference>
<dbReference type="SUPFAM" id="SSF90123">
    <property type="entry name" value="ABC transporter transmembrane region"/>
    <property type="match status" value="1"/>
</dbReference>
<name>B0K8Z3_THEP3</name>
<dbReference type="InterPro" id="IPR011527">
    <property type="entry name" value="ABC1_TM_dom"/>
</dbReference>
<keyword evidence="4" id="KW-0067">ATP-binding</keyword>
<dbReference type="HOGENOM" id="CLU_000604_84_9_9"/>
<gene>
    <name evidence="10" type="ordered locus">Teth39_0951</name>
</gene>
<dbReference type="RefSeq" id="WP_009052260.1">
    <property type="nucleotide sequence ID" value="NC_010321.1"/>
</dbReference>
<feature type="domain" description="ABC transmembrane type-1" evidence="9">
    <location>
        <begin position="23"/>
        <end position="288"/>
    </location>
</feature>
<dbReference type="Pfam" id="PF00664">
    <property type="entry name" value="ABC_membrane"/>
    <property type="match status" value="1"/>
</dbReference>
<dbReference type="GO" id="GO:0005886">
    <property type="term" value="C:plasma membrane"/>
    <property type="evidence" value="ECO:0007669"/>
    <property type="project" value="UniProtKB-SubCell"/>
</dbReference>
<feature type="transmembrane region" description="Helical" evidence="7">
    <location>
        <begin position="159"/>
        <end position="177"/>
    </location>
</feature>
<evidence type="ECO:0000313" key="10">
    <source>
        <dbReference type="EMBL" id="ABY94606.1"/>
    </source>
</evidence>
<dbReference type="KEGG" id="tpd:Teth39_0951"/>
<dbReference type="STRING" id="340099.Teth39_0951"/>
<dbReference type="InterPro" id="IPR027417">
    <property type="entry name" value="P-loop_NTPase"/>
</dbReference>
<feature type="domain" description="ABC transporter" evidence="8">
    <location>
        <begin position="332"/>
        <end position="535"/>
    </location>
</feature>
<feature type="transmembrane region" description="Helical" evidence="7">
    <location>
        <begin position="134"/>
        <end position="153"/>
    </location>
</feature>
<keyword evidence="3" id="KW-0547">Nucleotide-binding</keyword>
<comment type="subcellular location">
    <subcellularLocation>
        <location evidence="1">Cell membrane</location>
        <topology evidence="1">Multi-pass membrane protein</topology>
    </subcellularLocation>
</comment>
<dbReference type="Gene3D" id="3.40.50.300">
    <property type="entry name" value="P-loop containing nucleotide triphosphate hydrolases"/>
    <property type="match status" value="1"/>
</dbReference>
<keyword evidence="2 7" id="KW-0812">Transmembrane</keyword>
<feature type="transmembrane region" description="Helical" evidence="7">
    <location>
        <begin position="20"/>
        <end position="41"/>
    </location>
</feature>
<dbReference type="Proteomes" id="UP000002156">
    <property type="component" value="Chromosome"/>
</dbReference>
<dbReference type="AlphaFoldDB" id="B0K8Z3"/>
<dbReference type="PANTHER" id="PTHR43394:SF1">
    <property type="entry name" value="ATP-BINDING CASSETTE SUB-FAMILY B MEMBER 10, MITOCHONDRIAL"/>
    <property type="match status" value="1"/>
</dbReference>
<organism evidence="10 11">
    <name type="scientific">Thermoanaerobacter pseudethanolicus (strain ATCC 33223 / 39E)</name>
    <name type="common">Clostridium thermohydrosulfuricum</name>
    <dbReference type="NCBI Taxonomy" id="340099"/>
    <lineage>
        <taxon>Bacteria</taxon>
        <taxon>Bacillati</taxon>
        <taxon>Bacillota</taxon>
        <taxon>Clostridia</taxon>
        <taxon>Thermoanaerobacterales</taxon>
        <taxon>Thermoanaerobacteraceae</taxon>
        <taxon>Thermoanaerobacter</taxon>
    </lineage>
</organism>
<protein>
    <submittedName>
        <fullName evidence="10">ABC transporter related</fullName>
    </submittedName>
</protein>
<keyword evidence="6 7" id="KW-0472">Membrane</keyword>
<evidence type="ECO:0000313" key="11">
    <source>
        <dbReference type="Proteomes" id="UP000002156"/>
    </source>
</evidence>
<dbReference type="EMBL" id="CP000924">
    <property type="protein sequence ID" value="ABY94606.1"/>
    <property type="molecule type" value="Genomic_DNA"/>
</dbReference>
<proteinExistence type="predicted"/>
<dbReference type="InterPro" id="IPR017871">
    <property type="entry name" value="ABC_transporter-like_CS"/>
</dbReference>
<dbReference type="InterPro" id="IPR003439">
    <property type="entry name" value="ABC_transporter-like_ATP-bd"/>
</dbReference>
<reference evidence="11" key="1">
    <citation type="submission" date="2008-01" db="EMBL/GenBank/DDBJ databases">
        <title>Complete sequence of Thermoanaerobacter pseudethanolicus 39E.</title>
        <authorList>
            <person name="Copeland A."/>
            <person name="Lucas S."/>
            <person name="Lapidus A."/>
            <person name="Barry K."/>
            <person name="Glavina del Rio T."/>
            <person name="Dalin E."/>
            <person name="Tice H."/>
            <person name="Pitluck S."/>
            <person name="Bruce D."/>
            <person name="Goodwin L."/>
            <person name="Saunders E."/>
            <person name="Brettin T."/>
            <person name="Detter J.C."/>
            <person name="Han C."/>
            <person name="Schmutz J."/>
            <person name="Larimer F."/>
            <person name="Land M."/>
            <person name="Hauser L."/>
            <person name="Kyrpides N."/>
            <person name="Lykidis A."/>
            <person name="Hemme C."/>
            <person name="Fields M.W."/>
            <person name="He Z."/>
            <person name="Zhou J."/>
            <person name="Richardson P."/>
        </authorList>
    </citation>
    <scope>NUCLEOTIDE SEQUENCE [LARGE SCALE GENOMIC DNA]</scope>
    <source>
        <strain evidence="11">ATCC 33223 / DSM 2355 / 39E</strain>
    </source>
</reference>
<dbReference type="Gene3D" id="1.20.1560.10">
    <property type="entry name" value="ABC transporter type 1, transmembrane domain"/>
    <property type="match status" value="1"/>
</dbReference>
<evidence type="ECO:0000256" key="4">
    <source>
        <dbReference type="ARBA" id="ARBA00022840"/>
    </source>
</evidence>
<evidence type="ECO:0000259" key="8">
    <source>
        <dbReference type="PROSITE" id="PS50893"/>
    </source>
</evidence>
<evidence type="ECO:0000256" key="3">
    <source>
        <dbReference type="ARBA" id="ARBA00022741"/>
    </source>
</evidence>
<keyword evidence="11" id="KW-1185">Reference proteome</keyword>
<dbReference type="PANTHER" id="PTHR43394">
    <property type="entry name" value="ATP-DEPENDENT PERMEASE MDL1, MITOCHONDRIAL"/>
    <property type="match status" value="1"/>
</dbReference>
<evidence type="ECO:0000259" key="9">
    <source>
        <dbReference type="PROSITE" id="PS50929"/>
    </source>
</evidence>
<dbReference type="PROSITE" id="PS50929">
    <property type="entry name" value="ABC_TM1F"/>
    <property type="match status" value="1"/>
</dbReference>
<dbReference type="PROSITE" id="PS00211">
    <property type="entry name" value="ABC_TRANSPORTER_1"/>
    <property type="match status" value="1"/>
</dbReference>
<feature type="transmembrane region" description="Helical" evidence="7">
    <location>
        <begin position="61"/>
        <end position="84"/>
    </location>
</feature>
<dbReference type="PROSITE" id="PS50893">
    <property type="entry name" value="ABC_TRANSPORTER_2"/>
    <property type="match status" value="1"/>
</dbReference>
<dbReference type="SMART" id="SM00382">
    <property type="entry name" value="AAA"/>
    <property type="match status" value="1"/>
</dbReference>